<dbReference type="InterPro" id="IPR003423">
    <property type="entry name" value="OMP_efflux"/>
</dbReference>
<accession>A0A562T709</accession>
<dbReference type="AlphaFoldDB" id="A0A562T709"/>
<sequence>MLKAYIMNNYKRPRYNIKYLAALGLLLVLGCRLPQPLVLPEQPAMPDTFTGSTDTAGIGHMPWQQFFKDARLRALIDTALQRNYSLRKAEEKVKISGAVLLAAKHAWLPTANLTASAGVDKFGDYTMNGVGNYDTNLSPNIDKDQRIPDPAVPDYFLGLRSSWQVDLWGKLKQRKKAALMRFLASTQGKRLITTLLVSEVAAHYYELIALDSELAILQKNIALQETALATVQVQKAAGRATLLAEQQFQAQLLDTRSREYTTRQRQLVVEAELNYLLGRFPQPVPRGKQLAVDTLAATWRPGIPGGLLTNRPDIKQAELELAASKADVLAARKAFLPSLSITPYVGYNAFKAGLLLNPGSLAYGVLGSITAPLFNQKQLTAQYQIQQSNTRISYYDYQQKILRAYQEVSVALCNIANQQEVYKLKSKEVTVLQSAVSTANDLFLGGYASYLEIITAQKSVLEAELSLIQARRKMLAGTVQLYQALGGGWR</sequence>
<dbReference type="SUPFAM" id="SSF56954">
    <property type="entry name" value="Outer membrane efflux proteins (OEP)"/>
    <property type="match status" value="1"/>
</dbReference>
<reference evidence="3 4" key="1">
    <citation type="journal article" date="2013" name="Stand. Genomic Sci.">
        <title>Genomic Encyclopedia of Type Strains, Phase I: The one thousand microbial genomes (KMG-I) project.</title>
        <authorList>
            <person name="Kyrpides N.C."/>
            <person name="Woyke T."/>
            <person name="Eisen J.A."/>
            <person name="Garrity G."/>
            <person name="Lilburn T.G."/>
            <person name="Beck B.J."/>
            <person name="Whitman W.B."/>
            <person name="Hugenholtz P."/>
            <person name="Klenk H.P."/>
        </authorList>
    </citation>
    <scope>NUCLEOTIDE SEQUENCE [LARGE SCALE GENOMIC DNA]</scope>
    <source>
        <strain evidence="3 4">DSM 13484</strain>
    </source>
</reference>
<dbReference type="Pfam" id="PF02321">
    <property type="entry name" value="OEP"/>
    <property type="match status" value="2"/>
</dbReference>
<keyword evidence="2" id="KW-0564">Palmitate</keyword>
<dbReference type="PANTHER" id="PTHR30203:SF30">
    <property type="entry name" value="OUTER MEMBRANE PROTEIN-RELATED"/>
    <property type="match status" value="1"/>
</dbReference>
<organism evidence="3 4">
    <name type="scientific">Chitinophaga japonensis</name>
    <name type="common">Flexibacter japonensis</name>
    <dbReference type="NCBI Taxonomy" id="104662"/>
    <lineage>
        <taxon>Bacteria</taxon>
        <taxon>Pseudomonadati</taxon>
        <taxon>Bacteroidota</taxon>
        <taxon>Chitinophagia</taxon>
        <taxon>Chitinophagales</taxon>
        <taxon>Chitinophagaceae</taxon>
        <taxon>Chitinophaga</taxon>
    </lineage>
</organism>
<evidence type="ECO:0000313" key="3">
    <source>
        <dbReference type="EMBL" id="TWI89331.1"/>
    </source>
</evidence>
<keyword evidence="2" id="KW-0812">Transmembrane</keyword>
<dbReference type="InterPro" id="IPR010131">
    <property type="entry name" value="MdtP/NodT-like"/>
</dbReference>
<keyword evidence="2 3" id="KW-0449">Lipoprotein</keyword>
<proteinExistence type="inferred from homology"/>
<comment type="similarity">
    <text evidence="1 2">Belongs to the outer membrane factor (OMF) (TC 1.B.17) family.</text>
</comment>
<dbReference type="EMBL" id="VLLG01000003">
    <property type="protein sequence ID" value="TWI89331.1"/>
    <property type="molecule type" value="Genomic_DNA"/>
</dbReference>
<protein>
    <submittedName>
        <fullName evidence="3">NodT family efflux transporter outer membrane factor (OMF) lipoprotein</fullName>
    </submittedName>
</protein>
<comment type="subcellular location">
    <subcellularLocation>
        <location evidence="2">Cell membrane</location>
        <topology evidence="2">Lipid-anchor</topology>
    </subcellularLocation>
</comment>
<dbReference type="Proteomes" id="UP000316778">
    <property type="component" value="Unassembled WGS sequence"/>
</dbReference>
<dbReference type="Gene3D" id="1.20.1600.10">
    <property type="entry name" value="Outer membrane efflux proteins (OEP)"/>
    <property type="match status" value="1"/>
</dbReference>
<dbReference type="GO" id="GO:0005886">
    <property type="term" value="C:plasma membrane"/>
    <property type="evidence" value="ECO:0007669"/>
    <property type="project" value="UniProtKB-SubCell"/>
</dbReference>
<dbReference type="GO" id="GO:0015562">
    <property type="term" value="F:efflux transmembrane transporter activity"/>
    <property type="evidence" value="ECO:0007669"/>
    <property type="project" value="InterPro"/>
</dbReference>
<dbReference type="PANTHER" id="PTHR30203">
    <property type="entry name" value="OUTER MEMBRANE CATION EFFLUX PROTEIN"/>
    <property type="match status" value="1"/>
</dbReference>
<comment type="caution">
    <text evidence="3">The sequence shown here is derived from an EMBL/GenBank/DDBJ whole genome shotgun (WGS) entry which is preliminary data.</text>
</comment>
<evidence type="ECO:0000256" key="2">
    <source>
        <dbReference type="RuleBase" id="RU362097"/>
    </source>
</evidence>
<evidence type="ECO:0000256" key="1">
    <source>
        <dbReference type="ARBA" id="ARBA00007613"/>
    </source>
</evidence>
<keyword evidence="2" id="KW-0472">Membrane</keyword>
<gene>
    <name evidence="3" type="ORF">LX66_3427</name>
</gene>
<dbReference type="NCBIfam" id="TIGR01845">
    <property type="entry name" value="outer_NodT"/>
    <property type="match status" value="1"/>
</dbReference>
<keyword evidence="4" id="KW-1185">Reference proteome</keyword>
<keyword evidence="2" id="KW-1134">Transmembrane beta strand</keyword>
<name>A0A562T709_CHIJA</name>
<dbReference type="Gene3D" id="2.20.200.10">
    <property type="entry name" value="Outer membrane efflux proteins (OEP)"/>
    <property type="match status" value="1"/>
</dbReference>
<dbReference type="PROSITE" id="PS51257">
    <property type="entry name" value="PROKAR_LIPOPROTEIN"/>
    <property type="match status" value="1"/>
</dbReference>
<evidence type="ECO:0000313" key="4">
    <source>
        <dbReference type="Proteomes" id="UP000316778"/>
    </source>
</evidence>